<evidence type="ECO:0000313" key="2">
    <source>
        <dbReference type="EMBL" id="MBB3221688.1"/>
    </source>
</evidence>
<dbReference type="Proteomes" id="UP000584325">
    <property type="component" value="Unassembled WGS sequence"/>
</dbReference>
<dbReference type="AlphaFoldDB" id="A0A7W5EAU8"/>
<keyword evidence="1" id="KW-0472">Membrane</keyword>
<gene>
    <name evidence="2" type="ORF">FHS02_002498</name>
</gene>
<reference evidence="2 3" key="1">
    <citation type="submission" date="2020-08" db="EMBL/GenBank/DDBJ databases">
        <title>Genomic Encyclopedia of Type Strains, Phase III (KMG-III): the genomes of soil and plant-associated and newly described type strains.</title>
        <authorList>
            <person name="Whitman W."/>
        </authorList>
    </citation>
    <scope>NUCLEOTIDE SEQUENCE [LARGE SCALE GENOMIC DNA]</scope>
    <source>
        <strain evidence="2 3">CECT 7753</strain>
    </source>
</reference>
<evidence type="ECO:0000313" key="3">
    <source>
        <dbReference type="Proteomes" id="UP000584325"/>
    </source>
</evidence>
<sequence length="48" mass="5348">MLTQTEVFGVLIVLGLATAVVWIVLEILEGREGGTRHQHDTEQVDEDE</sequence>
<keyword evidence="1" id="KW-0812">Transmembrane</keyword>
<organism evidence="2 3">
    <name type="scientific">Pseudoduganella umbonata</name>
    <dbReference type="NCBI Taxonomy" id="864828"/>
    <lineage>
        <taxon>Bacteria</taxon>
        <taxon>Pseudomonadati</taxon>
        <taxon>Pseudomonadota</taxon>
        <taxon>Betaproteobacteria</taxon>
        <taxon>Burkholderiales</taxon>
        <taxon>Oxalobacteraceae</taxon>
        <taxon>Telluria group</taxon>
        <taxon>Pseudoduganella</taxon>
    </lineage>
</organism>
<evidence type="ECO:0000256" key="1">
    <source>
        <dbReference type="SAM" id="Phobius"/>
    </source>
</evidence>
<dbReference type="EMBL" id="JACHXS010000004">
    <property type="protein sequence ID" value="MBB3221688.1"/>
    <property type="molecule type" value="Genomic_DNA"/>
</dbReference>
<protein>
    <submittedName>
        <fullName evidence="2">Uncharacterized protein</fullName>
    </submittedName>
</protein>
<feature type="transmembrane region" description="Helical" evidence="1">
    <location>
        <begin position="6"/>
        <end position="28"/>
    </location>
</feature>
<comment type="caution">
    <text evidence="2">The sequence shown here is derived from an EMBL/GenBank/DDBJ whole genome shotgun (WGS) entry which is preliminary data.</text>
</comment>
<accession>A0A7W5EAU8</accession>
<name>A0A7W5EAU8_9BURK</name>
<proteinExistence type="predicted"/>
<keyword evidence="1" id="KW-1133">Transmembrane helix</keyword>
<dbReference type="RefSeq" id="WP_175424648.1">
    <property type="nucleotide sequence ID" value="NZ_CP040017.1"/>
</dbReference>